<dbReference type="RefSeq" id="WP_282861877.1">
    <property type="nucleotide sequence ID" value="NZ_CP118848.1"/>
</dbReference>
<reference evidence="1" key="1">
    <citation type="journal article" date="2023" name="Antibiotics">
        <title>Prevalence and Molecular Characterization of Methicillin-Resistant Staphylococci (MRS) and Mammaliicocci (MRM) in Dromedary Camels from Algeria: First Detection of SCCmec-mecC Hybrid in Methicillin-Resistant Mammaliicoccus lentus.</title>
        <authorList>
            <person name="Belhout C."/>
            <person name="Boyen F."/>
            <person name="Vereecke N."/>
            <person name="Theuns S."/>
            <person name="Taibi N."/>
            <person name="Stegger M."/>
            <person name="de la Fe-Rodriguez P.Y."/>
            <person name="Bouayad L."/>
            <person name="Elgroud R."/>
            <person name="Butaye P."/>
        </authorList>
    </citation>
    <scope>NUCLEOTIDE SEQUENCE</scope>
    <source>
        <strain evidence="1">7048</strain>
    </source>
</reference>
<dbReference type="Proteomes" id="UP001223261">
    <property type="component" value="Chromosome"/>
</dbReference>
<gene>
    <name evidence="1" type="ORF">PYH69_11490</name>
</gene>
<evidence type="ECO:0008006" key="3">
    <source>
        <dbReference type="Google" id="ProtNLM"/>
    </source>
</evidence>
<proteinExistence type="predicted"/>
<evidence type="ECO:0000313" key="1">
    <source>
        <dbReference type="EMBL" id="WHI59334.1"/>
    </source>
</evidence>
<sequence>MKIRNKKGGYSIRVAREYIDPSIPIYSLSSEFEIQYRFDEGKPTNDISGYKAWFSQEGLPPFTVKFLEEVILPPYQSLVTLENLQACEVNHNVYFKADNIKEIK</sequence>
<name>A0AAX3W2C7_MAMLE</name>
<evidence type="ECO:0000313" key="2">
    <source>
        <dbReference type="Proteomes" id="UP001223261"/>
    </source>
</evidence>
<organism evidence="1 2">
    <name type="scientific">Mammaliicoccus lentus</name>
    <name type="common">Staphylococcus lentus</name>
    <dbReference type="NCBI Taxonomy" id="42858"/>
    <lineage>
        <taxon>Bacteria</taxon>
        <taxon>Bacillati</taxon>
        <taxon>Bacillota</taxon>
        <taxon>Bacilli</taxon>
        <taxon>Bacillales</taxon>
        <taxon>Staphylococcaceae</taxon>
        <taxon>Mammaliicoccus</taxon>
    </lineage>
</organism>
<accession>A0AAX3W2C7</accession>
<protein>
    <recommendedName>
        <fullName evidence="3">SuB0782 undefined product 764400:764714 forward MW:11955</fullName>
    </recommendedName>
</protein>
<dbReference type="AlphaFoldDB" id="A0AAX3W2C7"/>
<dbReference type="EMBL" id="CP118848">
    <property type="protein sequence ID" value="WHI59334.1"/>
    <property type="molecule type" value="Genomic_DNA"/>
</dbReference>